<dbReference type="Gene3D" id="3.40.1190.10">
    <property type="entry name" value="Mur-like, catalytic domain"/>
    <property type="match status" value="1"/>
</dbReference>
<keyword evidence="7" id="KW-1185">Reference proteome</keyword>
<evidence type="ECO:0000259" key="5">
    <source>
        <dbReference type="Pfam" id="PF08245"/>
    </source>
</evidence>
<dbReference type="SUPFAM" id="SSF53623">
    <property type="entry name" value="MurD-like peptide ligases, catalytic domain"/>
    <property type="match status" value="1"/>
</dbReference>
<dbReference type="InterPro" id="IPR013221">
    <property type="entry name" value="Mur_ligase_cen"/>
</dbReference>
<dbReference type="KEGG" id="smf:Smon_0025"/>
<feature type="domain" description="Mur ligase C-terminal" evidence="4">
    <location>
        <begin position="267"/>
        <end position="393"/>
    </location>
</feature>
<keyword evidence="2" id="KW-0547">Nucleotide-binding</keyword>
<dbReference type="eggNOG" id="COG0770">
    <property type="taxonomic scope" value="Bacteria"/>
</dbReference>
<dbReference type="AlphaFoldDB" id="D1AW47"/>
<feature type="domain" description="Mur ligase central" evidence="5">
    <location>
        <begin position="97"/>
        <end position="223"/>
    </location>
</feature>
<sequence>MNKLNTLEELIGKKIFSLKEDFKVSINSKEATPNSVFFAINKGNDYAKEAESMGAFVIYDKKELDIHNGHYVEDSVKFMQEFARRYRKNNKFIVIGITGSNGKTTVKDILHSVLSNKGVRVYKTQGNYNNHIGLPFTILSAKDSDEILLLEMGMSNLGEIDLLGYIAKPDYSIITNIGQSHLEYLKTMENVFKAKTEIIPHTSKKVVVNGKDEFLSKLDGVIKVETKDIKTNLLGDHNLLNVSIVDSLLKYMGFDDLCYENIELTDGRFQIVKGKYTYINDAYNASPISMKASLETFSKICNESFKIIALGDMLELGSDEKKYHEDLSYVLRETNFDRLFLYGKRMKYLYEKLCNLDDISFKFEYFDNKEDIKKAIDNIETIKEKVVLLKGSRSMKMEDIMEVNN</sequence>
<name>D1AW47_STRM9</name>
<dbReference type="InterPro" id="IPR004101">
    <property type="entry name" value="Mur_ligase_C"/>
</dbReference>
<protein>
    <submittedName>
        <fullName evidence="6">UDP-N-acetylmuramoylalanyl-D-glutamyl-2,6-diamin opimelate/D-alanyl-D-alanylligase</fullName>
    </submittedName>
</protein>
<dbReference type="InterPro" id="IPR035911">
    <property type="entry name" value="MurE/MurF_N"/>
</dbReference>
<proteinExistence type="predicted"/>
<dbReference type="PANTHER" id="PTHR43024">
    <property type="entry name" value="UDP-N-ACETYLMURAMOYL-TRIPEPTIDE--D-ALANYL-D-ALANINE LIGASE"/>
    <property type="match status" value="1"/>
</dbReference>
<dbReference type="Proteomes" id="UP000002072">
    <property type="component" value="Chromosome"/>
</dbReference>
<dbReference type="STRING" id="519441.Smon_0025"/>
<evidence type="ECO:0000313" key="7">
    <source>
        <dbReference type="Proteomes" id="UP000002072"/>
    </source>
</evidence>
<dbReference type="SUPFAM" id="SSF63418">
    <property type="entry name" value="MurE/MurF N-terminal domain"/>
    <property type="match status" value="1"/>
</dbReference>
<evidence type="ECO:0000256" key="2">
    <source>
        <dbReference type="ARBA" id="ARBA00022741"/>
    </source>
</evidence>
<dbReference type="Pfam" id="PF08245">
    <property type="entry name" value="Mur_ligase_M"/>
    <property type="match status" value="1"/>
</dbReference>
<dbReference type="InterPro" id="IPR051046">
    <property type="entry name" value="MurCDEF_CellWall_CoF430Synth"/>
</dbReference>
<dbReference type="InterPro" id="IPR036565">
    <property type="entry name" value="Mur-like_cat_sf"/>
</dbReference>
<keyword evidence="1" id="KW-0436">Ligase</keyword>
<dbReference type="HOGENOM" id="CLU_031507_1_1_0"/>
<dbReference type="RefSeq" id="WP_012858081.1">
    <property type="nucleotide sequence ID" value="NC_013515.1"/>
</dbReference>
<evidence type="ECO:0000256" key="3">
    <source>
        <dbReference type="ARBA" id="ARBA00022840"/>
    </source>
</evidence>
<dbReference type="SUPFAM" id="SSF53244">
    <property type="entry name" value="MurD-like peptide ligases, peptide-binding domain"/>
    <property type="match status" value="1"/>
</dbReference>
<accession>D1AW47</accession>
<gene>
    <name evidence="6" type="ordered locus">Smon_0025</name>
</gene>
<dbReference type="PANTHER" id="PTHR43024:SF1">
    <property type="entry name" value="UDP-N-ACETYLMURAMOYL-TRIPEPTIDE--D-ALANYL-D-ALANINE LIGASE"/>
    <property type="match status" value="1"/>
</dbReference>
<dbReference type="OrthoDB" id="9801978at2"/>
<keyword evidence="3" id="KW-0067">ATP-binding</keyword>
<dbReference type="InterPro" id="IPR036615">
    <property type="entry name" value="Mur_ligase_C_dom_sf"/>
</dbReference>
<evidence type="ECO:0000313" key="6">
    <source>
        <dbReference type="EMBL" id="ACZ00523.1"/>
    </source>
</evidence>
<evidence type="ECO:0000259" key="4">
    <source>
        <dbReference type="Pfam" id="PF02875"/>
    </source>
</evidence>
<evidence type="ECO:0000256" key="1">
    <source>
        <dbReference type="ARBA" id="ARBA00022598"/>
    </source>
</evidence>
<dbReference type="Pfam" id="PF02875">
    <property type="entry name" value="Mur_ligase_C"/>
    <property type="match status" value="1"/>
</dbReference>
<dbReference type="GeneID" id="29673821"/>
<dbReference type="Gene3D" id="3.90.190.20">
    <property type="entry name" value="Mur ligase, C-terminal domain"/>
    <property type="match status" value="1"/>
</dbReference>
<dbReference type="GO" id="GO:0016881">
    <property type="term" value="F:acid-amino acid ligase activity"/>
    <property type="evidence" value="ECO:0007669"/>
    <property type="project" value="InterPro"/>
</dbReference>
<dbReference type="EMBL" id="CP001779">
    <property type="protein sequence ID" value="ACZ00523.1"/>
    <property type="molecule type" value="Genomic_DNA"/>
</dbReference>
<dbReference type="GO" id="GO:0005524">
    <property type="term" value="F:ATP binding"/>
    <property type="evidence" value="ECO:0007669"/>
    <property type="project" value="UniProtKB-KW"/>
</dbReference>
<organism evidence="6 7">
    <name type="scientific">Streptobacillus moniliformis (strain ATCC 14647 / DSM 12112 / NCTC 10651 / 9901)</name>
    <dbReference type="NCBI Taxonomy" id="519441"/>
    <lineage>
        <taxon>Bacteria</taxon>
        <taxon>Fusobacteriati</taxon>
        <taxon>Fusobacteriota</taxon>
        <taxon>Fusobacteriia</taxon>
        <taxon>Fusobacteriales</taxon>
        <taxon>Leptotrichiaceae</taxon>
        <taxon>Streptobacillus</taxon>
    </lineage>
</organism>
<reference evidence="6 7" key="1">
    <citation type="journal article" date="2009" name="Stand. Genomic Sci.">
        <title>Complete genome sequence of Streptobacillus moniliformis type strain (9901T).</title>
        <authorList>
            <person name="Nolan M."/>
            <person name="Gronow S."/>
            <person name="Lapidus A."/>
            <person name="Ivanova N."/>
            <person name="Copeland A."/>
            <person name="Lucas S."/>
            <person name="Del Rio T.G."/>
            <person name="Chen F."/>
            <person name="Tice H."/>
            <person name="Pitluck S."/>
            <person name="Cheng J.F."/>
            <person name="Sims D."/>
            <person name="Meincke L."/>
            <person name="Bruce D."/>
            <person name="Goodwin L."/>
            <person name="Brettin T."/>
            <person name="Han C."/>
            <person name="Detter J.C."/>
            <person name="Ovchinikova G."/>
            <person name="Pati A."/>
            <person name="Mavromatis K."/>
            <person name="Mikhailova N."/>
            <person name="Chen A."/>
            <person name="Palaniappan K."/>
            <person name="Land M."/>
            <person name="Hauser L."/>
            <person name="Chang Y.J."/>
            <person name="Jeffries C.D."/>
            <person name="Rohde M."/>
            <person name="Sproer C."/>
            <person name="Goker M."/>
            <person name="Bristow J."/>
            <person name="Eisen J.A."/>
            <person name="Markowitz V."/>
            <person name="Hugenholtz P."/>
            <person name="Kyrpides N.C."/>
            <person name="Klenk H.P."/>
            <person name="Chain P."/>
        </authorList>
    </citation>
    <scope>NUCLEOTIDE SEQUENCE [LARGE SCALE GENOMIC DNA]</scope>
    <source>
        <strain evidence="7">ATCC 14647 / DSM 12112 / NCTC 10651 / 9901</strain>
    </source>
</reference>